<dbReference type="InterPro" id="IPR037143">
    <property type="entry name" value="4-PPantetheinyl_Trfase_dom_sf"/>
</dbReference>
<proteinExistence type="inferred from homology"/>
<evidence type="ECO:0000259" key="4">
    <source>
        <dbReference type="Pfam" id="PF22624"/>
    </source>
</evidence>
<evidence type="ECO:0000313" key="6">
    <source>
        <dbReference type="Proteomes" id="UP001201449"/>
    </source>
</evidence>
<dbReference type="Gene3D" id="3.90.470.20">
    <property type="entry name" value="4'-phosphopantetheinyl transferase domain"/>
    <property type="match status" value="2"/>
</dbReference>
<dbReference type="PANTHER" id="PTHR12215:SF10">
    <property type="entry name" value="L-AMINOADIPATE-SEMIALDEHYDE DEHYDROGENASE-PHOSPHOPANTETHEINYL TRANSFERASE"/>
    <property type="match status" value="1"/>
</dbReference>
<gene>
    <name evidence="5" type="ORF">L0U89_06320</name>
</gene>
<dbReference type="Pfam" id="PF22624">
    <property type="entry name" value="AASDHPPT_N"/>
    <property type="match status" value="1"/>
</dbReference>
<dbReference type="PANTHER" id="PTHR12215">
    <property type="entry name" value="PHOSPHOPANTETHEINE TRANSFERASE"/>
    <property type="match status" value="1"/>
</dbReference>
<evidence type="ECO:0000259" key="3">
    <source>
        <dbReference type="Pfam" id="PF01648"/>
    </source>
</evidence>
<evidence type="ECO:0000256" key="1">
    <source>
        <dbReference type="ARBA" id="ARBA00010990"/>
    </source>
</evidence>
<feature type="domain" description="4'-phosphopantetheinyl transferase N-terminal" evidence="4">
    <location>
        <begin position="40"/>
        <end position="122"/>
    </location>
</feature>
<organism evidence="5 6">
    <name type="scientific">Mariniradius sediminis</name>
    <dbReference type="NCBI Taxonomy" id="2909237"/>
    <lineage>
        <taxon>Bacteria</taxon>
        <taxon>Pseudomonadati</taxon>
        <taxon>Bacteroidota</taxon>
        <taxon>Cytophagia</taxon>
        <taxon>Cytophagales</taxon>
        <taxon>Cyclobacteriaceae</taxon>
        <taxon>Mariniradius</taxon>
    </lineage>
</organism>
<dbReference type="InterPro" id="IPR008278">
    <property type="entry name" value="4-PPantetheinyl_Trfase_dom"/>
</dbReference>
<dbReference type="SUPFAM" id="SSF56214">
    <property type="entry name" value="4'-phosphopantetheinyl transferase"/>
    <property type="match status" value="2"/>
</dbReference>
<dbReference type="RefSeq" id="WP_234860758.1">
    <property type="nucleotide sequence ID" value="NZ_JAKEVZ010000004.1"/>
</dbReference>
<accession>A0ABS9BTJ2</accession>
<protein>
    <submittedName>
        <fullName evidence="5">4'-phosphopantetheinyl transferase superfamily protein</fullName>
    </submittedName>
</protein>
<keyword evidence="6" id="KW-1185">Reference proteome</keyword>
<dbReference type="InterPro" id="IPR055066">
    <property type="entry name" value="AASDHPPT_N"/>
</dbReference>
<dbReference type="Pfam" id="PF01648">
    <property type="entry name" value="ACPS"/>
    <property type="match status" value="1"/>
</dbReference>
<reference evidence="5 6" key="1">
    <citation type="submission" date="2022-01" db="EMBL/GenBank/DDBJ databases">
        <title>Mariniradius saccharolyticus sp. nov., isolated from sediment of a river.</title>
        <authorList>
            <person name="Liu H."/>
        </authorList>
    </citation>
    <scope>NUCLEOTIDE SEQUENCE [LARGE SCALE GENOMIC DNA]</scope>
    <source>
        <strain evidence="5 6">RY-2</strain>
    </source>
</reference>
<comment type="similarity">
    <text evidence="1">Belongs to the P-Pant transferase superfamily. Gsp/Sfp/HetI/AcpT family.</text>
</comment>
<sequence>MTQNLSIALLDISPTWEDFHFEPLYGKFHVIRVCVSRNIHEIEAQLRLLKNEEIDKHARIFKQSDKNIFLTSQVMKRVLCGLYLKISPAETNFLFTEHKKPYVSGYPNFHFNISHSGDWVVFLFSSSPCGIDIEKIKPDFDFEGMMPSVFHPREIDWINGQPDRNRAFFKLWTIKESLLKAQGTGLIDDLNQWDLTSTQKMSDPDWHVQTFSVGDDYYLSTCVKDHPREFKYFEFAGSFDFSS</sequence>
<dbReference type="EMBL" id="JAKEVZ010000004">
    <property type="protein sequence ID" value="MCF1750679.1"/>
    <property type="molecule type" value="Genomic_DNA"/>
</dbReference>
<evidence type="ECO:0000256" key="2">
    <source>
        <dbReference type="ARBA" id="ARBA00022679"/>
    </source>
</evidence>
<dbReference type="InterPro" id="IPR050559">
    <property type="entry name" value="P-Pant_transferase_sf"/>
</dbReference>
<name>A0ABS9BTJ2_9BACT</name>
<feature type="domain" description="4'-phosphopantetheinyl transferase" evidence="3">
    <location>
        <begin position="128"/>
        <end position="200"/>
    </location>
</feature>
<comment type="caution">
    <text evidence="5">The sequence shown here is derived from an EMBL/GenBank/DDBJ whole genome shotgun (WGS) entry which is preliminary data.</text>
</comment>
<dbReference type="GO" id="GO:0016740">
    <property type="term" value="F:transferase activity"/>
    <property type="evidence" value="ECO:0007669"/>
    <property type="project" value="UniProtKB-KW"/>
</dbReference>
<keyword evidence="2 5" id="KW-0808">Transferase</keyword>
<evidence type="ECO:0000313" key="5">
    <source>
        <dbReference type="EMBL" id="MCF1750679.1"/>
    </source>
</evidence>
<dbReference type="Proteomes" id="UP001201449">
    <property type="component" value="Unassembled WGS sequence"/>
</dbReference>